<evidence type="ECO:0008006" key="4">
    <source>
        <dbReference type="Google" id="ProtNLM"/>
    </source>
</evidence>
<dbReference type="OrthoDB" id="1749136at2759"/>
<dbReference type="PANTHER" id="PTHR31008:SF0">
    <property type="entry name" value="CSL1"/>
    <property type="match status" value="1"/>
</dbReference>
<feature type="region of interest" description="Disordered" evidence="1">
    <location>
        <begin position="740"/>
        <end position="761"/>
    </location>
</feature>
<feature type="compositionally biased region" description="Polar residues" evidence="1">
    <location>
        <begin position="740"/>
        <end position="752"/>
    </location>
</feature>
<feature type="compositionally biased region" description="Low complexity" evidence="1">
    <location>
        <begin position="279"/>
        <end position="295"/>
    </location>
</feature>
<name>A0A9Q0FHN5_9ROSI</name>
<reference evidence="2" key="2">
    <citation type="journal article" date="2023" name="Plants (Basel)">
        <title>Annotation of the Turnera subulata (Passifloraceae) Draft Genome Reveals the S-Locus Evolved after the Divergence of Turneroideae from Passifloroideae in a Stepwise Manner.</title>
        <authorList>
            <person name="Henning P.M."/>
            <person name="Roalson E.H."/>
            <person name="Mir W."/>
            <person name="McCubbin A.G."/>
            <person name="Shore J.S."/>
        </authorList>
    </citation>
    <scope>NUCLEOTIDE SEQUENCE</scope>
    <source>
        <strain evidence="2">F60SS</strain>
    </source>
</reference>
<feature type="region of interest" description="Disordered" evidence="1">
    <location>
        <begin position="817"/>
        <end position="837"/>
    </location>
</feature>
<dbReference type="PANTHER" id="PTHR31008">
    <property type="entry name" value="COP1-INTERACTING PROTEIN-RELATED"/>
    <property type="match status" value="1"/>
</dbReference>
<sequence>MDSSSLLDYALFQLTPTRTRCDLVIFKGRKNEKLASGLFEPFLSHLKFAQDQISKGGYSIKLCPPSPTAPWFTKGTFERFVRFVSTPAALERFVTLETEISQIESSVQAQESLNTNAVVQPEEGNGQITNGSARKSRDSPKPKSDVERSEDDKPEENSKIQLQRLLETRKMLLCKEQAMAYARGIVAGFEADNLDDLISFADAFGASRLREACINFKELFKKKRGDGRWMEELAAMEACPPPELTFLGSSGVVLSNDVSTLNQNMALNLVNGGTPTCDLDSASKSDSSASHASLDGKNDNNTTPATGIPSATATAQVPMPWPNQIPPYMYNFQSPIQRMPPHQGYPYPFMQPIPAQYPVSMQWPPNMQQSAPAKKKHLNKKASEYSSEETQTESSESELGSDSDSYSPQEKKLSLTDPSYKKKHRKKSSKTVVIRNINYITPKRRNGEKDGESDESSDDDEFIDEDSLKQNVDDAVGRLERIRKSNSSKHRKKGSDKNNGNATGFADTPTQDFHGDIDSNVSKAGETNENWGAFQNLLIRDEETTIGGIERLHPVDEIRSSGYDTSSVKNYAMDLESEKLPKQRMAAGDSFVVTQRNGEHEDRLQREVFENGEDLRPIFKSRASADEDLVIPQRIEESGSEVGHILSSCETKPSLIKPAKGEDWFIVNHSGKAEDHSVSNGHTIFEGACMLPSGDDGSNLNKNRRETLIDDSFMVHDRASADNLYDSQWRTDISMAADLSLSSQPANGNPQEKNGRMDAGDPSDLFMVLERHSGVESVRESWTTDPGMDISFMESERRYSSLETGDLVDKKFSNCDSTTVKKSESNGKRVPSKEVRSKSLPFSLVKNRTEMISRTKKSSVVSRPIVQKSKLEKEEELRKKMEELVLERQKRIAERTAAASKKVSSENKPFKGSSTKDRTHSTTRETNRGSSLKIRAV</sequence>
<gene>
    <name evidence="2" type="ORF">Tsubulata_039358</name>
</gene>
<accession>A0A9Q0FHN5</accession>
<keyword evidence="3" id="KW-1185">Reference proteome</keyword>
<dbReference type="AlphaFoldDB" id="A0A9Q0FHN5"/>
<feature type="compositionally biased region" description="Basic and acidic residues" evidence="1">
    <location>
        <begin position="466"/>
        <end position="483"/>
    </location>
</feature>
<protein>
    <recommendedName>
        <fullName evidence="4">COP1-interacting protein 7</fullName>
    </recommendedName>
</protein>
<evidence type="ECO:0000256" key="1">
    <source>
        <dbReference type="SAM" id="MobiDB-lite"/>
    </source>
</evidence>
<feature type="compositionally biased region" description="Basic residues" evidence="1">
    <location>
        <begin position="484"/>
        <end position="494"/>
    </location>
</feature>
<feature type="region of interest" description="Disordered" evidence="1">
    <location>
        <begin position="894"/>
        <end position="937"/>
    </location>
</feature>
<dbReference type="EMBL" id="JAKUCV010005308">
    <property type="protein sequence ID" value="KAJ4831686.1"/>
    <property type="molecule type" value="Genomic_DNA"/>
</dbReference>
<reference evidence="2" key="1">
    <citation type="submission" date="2022-02" db="EMBL/GenBank/DDBJ databases">
        <authorList>
            <person name="Henning P.M."/>
            <person name="McCubbin A.G."/>
            <person name="Shore J.S."/>
        </authorList>
    </citation>
    <scope>NUCLEOTIDE SEQUENCE</scope>
    <source>
        <strain evidence="2">F60SS</strain>
        <tissue evidence="2">Leaves</tissue>
    </source>
</reference>
<feature type="compositionally biased region" description="Basic and acidic residues" evidence="1">
    <location>
        <begin position="903"/>
        <end position="927"/>
    </location>
</feature>
<proteinExistence type="predicted"/>
<feature type="compositionally biased region" description="Basic and acidic residues" evidence="1">
    <location>
        <begin position="135"/>
        <end position="158"/>
    </location>
</feature>
<evidence type="ECO:0000313" key="3">
    <source>
        <dbReference type="Proteomes" id="UP001141552"/>
    </source>
</evidence>
<feature type="region of interest" description="Disordered" evidence="1">
    <location>
        <begin position="115"/>
        <end position="159"/>
    </location>
</feature>
<feature type="region of interest" description="Disordered" evidence="1">
    <location>
        <begin position="361"/>
        <end position="526"/>
    </location>
</feature>
<evidence type="ECO:0000313" key="2">
    <source>
        <dbReference type="EMBL" id="KAJ4831686.1"/>
    </source>
</evidence>
<feature type="compositionally biased region" description="Polar residues" evidence="1">
    <location>
        <begin position="299"/>
        <end position="315"/>
    </location>
</feature>
<feature type="region of interest" description="Disordered" evidence="1">
    <location>
        <begin position="279"/>
        <end position="319"/>
    </location>
</feature>
<feature type="compositionally biased region" description="Acidic residues" evidence="1">
    <location>
        <begin position="386"/>
        <end position="401"/>
    </location>
</feature>
<comment type="caution">
    <text evidence="2">The sequence shown here is derived from an EMBL/GenBank/DDBJ whole genome shotgun (WGS) entry which is preliminary data.</text>
</comment>
<organism evidence="2 3">
    <name type="scientific">Turnera subulata</name>
    <dbReference type="NCBI Taxonomy" id="218843"/>
    <lineage>
        <taxon>Eukaryota</taxon>
        <taxon>Viridiplantae</taxon>
        <taxon>Streptophyta</taxon>
        <taxon>Embryophyta</taxon>
        <taxon>Tracheophyta</taxon>
        <taxon>Spermatophyta</taxon>
        <taxon>Magnoliopsida</taxon>
        <taxon>eudicotyledons</taxon>
        <taxon>Gunneridae</taxon>
        <taxon>Pentapetalae</taxon>
        <taxon>rosids</taxon>
        <taxon>fabids</taxon>
        <taxon>Malpighiales</taxon>
        <taxon>Passifloraceae</taxon>
        <taxon>Turnera</taxon>
    </lineage>
</organism>
<feature type="compositionally biased region" description="Acidic residues" evidence="1">
    <location>
        <begin position="451"/>
        <end position="465"/>
    </location>
</feature>
<dbReference type="Proteomes" id="UP001141552">
    <property type="component" value="Unassembled WGS sequence"/>
</dbReference>